<accession>A0A1M7CT77</accession>
<dbReference type="OrthoDB" id="1429235at2"/>
<proteinExistence type="predicted"/>
<dbReference type="RefSeq" id="WP_073042530.1">
    <property type="nucleotide sequence ID" value="NZ_FRCJ01000001.1"/>
</dbReference>
<protein>
    <submittedName>
        <fullName evidence="1">Uncharacterized protein</fullName>
    </submittedName>
</protein>
<name>A0A1M7CT77_XYLRU</name>
<evidence type="ECO:0000313" key="2">
    <source>
        <dbReference type="Proteomes" id="UP000184280"/>
    </source>
</evidence>
<dbReference type="EMBL" id="FRCJ01000001">
    <property type="protein sequence ID" value="SHL70444.1"/>
    <property type="molecule type" value="Genomic_DNA"/>
</dbReference>
<evidence type="ECO:0000313" key="1">
    <source>
        <dbReference type="EMBL" id="SHL70444.1"/>
    </source>
</evidence>
<organism evidence="1 2">
    <name type="scientific">Xylanibacter ruminicola</name>
    <name type="common">Prevotella ruminicola</name>
    <dbReference type="NCBI Taxonomy" id="839"/>
    <lineage>
        <taxon>Bacteria</taxon>
        <taxon>Pseudomonadati</taxon>
        <taxon>Bacteroidota</taxon>
        <taxon>Bacteroidia</taxon>
        <taxon>Bacteroidales</taxon>
        <taxon>Prevotellaceae</taxon>
        <taxon>Xylanibacter</taxon>
    </lineage>
</organism>
<gene>
    <name evidence="1" type="ORF">SAMN04488494_0522</name>
</gene>
<sequence length="372" mass="43138">MASLFLTKKVFESIDDSSIEYKIVSKQTKVYVDLTNEELVELLEPDDESLGYGVNPLFDFQEDHTNISFYAAKEIFDQIKRGNYSVFSKYPDGIFVLDVDEGLADNIKNAYGVLCMSEDNLDFSMLTQKHSEYCEREERDTVDNTLTPYPTHLTISQLIPEEVILPCNSIVVIDKYLFKDDKDGKCLVEILSRLLNRRLNKAYCHLLIIFDNSDAGPTEDMRKNAFRDIVTGLQPIFEKINDLHIKVEFLAGDFNTPKLFEDMHNRKIITNYSIISAEHGFGMYNKKNQLKWDQKFSVECLYSDGLVTSSITPEKERQIIMRKVCSIIRYAKEKFDKNNTRPKFRFGQDAKSNPTKISPMDMVNRLVKFYEQ</sequence>
<dbReference type="Proteomes" id="UP000184280">
    <property type="component" value="Unassembled WGS sequence"/>
</dbReference>
<dbReference type="AlphaFoldDB" id="A0A1M7CT77"/>
<reference evidence="1 2" key="1">
    <citation type="submission" date="2016-11" db="EMBL/GenBank/DDBJ databases">
        <authorList>
            <person name="Jaros S."/>
            <person name="Januszkiewicz K."/>
            <person name="Wedrychowicz H."/>
        </authorList>
    </citation>
    <scope>NUCLEOTIDE SEQUENCE [LARGE SCALE GENOMIC DNA]</scope>
    <source>
        <strain evidence="1 2">BPI-34</strain>
    </source>
</reference>